<sequence length="105" mass="11956">MPTRMHRPPDETPRLPPNLCPHHSLCFHTPGLTIFMLRWCPPNIPPTLLAILTLVWCPPDTALHPYAWGVPSHHSPNTTYPYPCVMSSRHSLPYLRLWSALPTCS</sequence>
<organism evidence="1 2">
    <name type="scientific">Austropuccinia psidii MF-1</name>
    <dbReference type="NCBI Taxonomy" id="1389203"/>
    <lineage>
        <taxon>Eukaryota</taxon>
        <taxon>Fungi</taxon>
        <taxon>Dikarya</taxon>
        <taxon>Basidiomycota</taxon>
        <taxon>Pucciniomycotina</taxon>
        <taxon>Pucciniomycetes</taxon>
        <taxon>Pucciniales</taxon>
        <taxon>Sphaerophragmiaceae</taxon>
        <taxon>Austropuccinia</taxon>
    </lineage>
</organism>
<dbReference type="Proteomes" id="UP000765509">
    <property type="component" value="Unassembled WGS sequence"/>
</dbReference>
<dbReference type="EMBL" id="AVOT02100152">
    <property type="protein sequence ID" value="MBW0577222.1"/>
    <property type="molecule type" value="Genomic_DNA"/>
</dbReference>
<evidence type="ECO:0000313" key="2">
    <source>
        <dbReference type="Proteomes" id="UP000765509"/>
    </source>
</evidence>
<proteinExistence type="predicted"/>
<name>A0A9Q3PYX6_9BASI</name>
<dbReference type="AlphaFoldDB" id="A0A9Q3PYX6"/>
<accession>A0A9Q3PYX6</accession>
<reference evidence="1" key="1">
    <citation type="submission" date="2021-03" db="EMBL/GenBank/DDBJ databases">
        <title>Draft genome sequence of rust myrtle Austropuccinia psidii MF-1, a brazilian biotype.</title>
        <authorList>
            <person name="Quecine M.C."/>
            <person name="Pachon D.M.R."/>
            <person name="Bonatelli M.L."/>
            <person name="Correr F.H."/>
            <person name="Franceschini L.M."/>
            <person name="Leite T.F."/>
            <person name="Margarido G.R.A."/>
            <person name="Almeida C.A."/>
            <person name="Ferrarezi J.A."/>
            <person name="Labate C.A."/>
        </authorList>
    </citation>
    <scope>NUCLEOTIDE SEQUENCE</scope>
    <source>
        <strain evidence="1">MF-1</strain>
    </source>
</reference>
<protein>
    <submittedName>
        <fullName evidence="1">Uncharacterized protein</fullName>
    </submittedName>
</protein>
<comment type="caution">
    <text evidence="1">The sequence shown here is derived from an EMBL/GenBank/DDBJ whole genome shotgun (WGS) entry which is preliminary data.</text>
</comment>
<keyword evidence="2" id="KW-1185">Reference proteome</keyword>
<gene>
    <name evidence="1" type="ORF">O181_116937</name>
</gene>
<evidence type="ECO:0000313" key="1">
    <source>
        <dbReference type="EMBL" id="MBW0577222.1"/>
    </source>
</evidence>